<evidence type="ECO:0000313" key="6">
    <source>
        <dbReference type="Proteomes" id="UP000274131"/>
    </source>
</evidence>
<keyword evidence="3" id="KW-0812">Transmembrane</keyword>
<keyword evidence="3" id="KW-1133">Transmembrane helix</keyword>
<dbReference type="Pfam" id="PF13855">
    <property type="entry name" value="LRR_8"/>
    <property type="match status" value="4"/>
</dbReference>
<dbReference type="WBParaSite" id="EVEC_0000954701-mRNA-1">
    <property type="protein sequence ID" value="EVEC_0000954701-mRNA-1"/>
    <property type="gene ID" value="EVEC_0000954701"/>
</dbReference>
<dbReference type="AlphaFoldDB" id="A0A0N4VFM2"/>
<evidence type="ECO:0000313" key="5">
    <source>
        <dbReference type="EMBL" id="VDD94206.1"/>
    </source>
</evidence>
<dbReference type="EMBL" id="UXUI01009715">
    <property type="protein sequence ID" value="VDD94206.1"/>
    <property type="molecule type" value="Genomic_DNA"/>
</dbReference>
<feature type="chain" id="PRO_5043122947" evidence="4">
    <location>
        <begin position="25"/>
        <end position="578"/>
    </location>
</feature>
<keyword evidence="1" id="KW-0433">Leucine-rich repeat</keyword>
<gene>
    <name evidence="5" type="ORF">EVEC_LOCUS8957</name>
</gene>
<dbReference type="SMART" id="SM00369">
    <property type="entry name" value="LRR_TYP"/>
    <property type="match status" value="12"/>
</dbReference>
<keyword evidence="3" id="KW-0472">Membrane</keyword>
<dbReference type="InterPro" id="IPR003591">
    <property type="entry name" value="Leu-rich_rpt_typical-subtyp"/>
</dbReference>
<keyword evidence="2" id="KW-0677">Repeat</keyword>
<dbReference type="SMART" id="SM00365">
    <property type="entry name" value="LRR_SD22"/>
    <property type="match status" value="8"/>
</dbReference>
<protein>
    <submittedName>
        <fullName evidence="7">LRRCT domain-containing protein</fullName>
    </submittedName>
</protein>
<dbReference type="Pfam" id="PF00560">
    <property type="entry name" value="LRR_1"/>
    <property type="match status" value="2"/>
</dbReference>
<feature type="signal peptide" evidence="4">
    <location>
        <begin position="1"/>
        <end position="24"/>
    </location>
</feature>
<dbReference type="InterPro" id="IPR032675">
    <property type="entry name" value="LRR_dom_sf"/>
</dbReference>
<dbReference type="PROSITE" id="PS51450">
    <property type="entry name" value="LRR"/>
    <property type="match status" value="7"/>
</dbReference>
<dbReference type="PANTHER" id="PTHR24366">
    <property type="entry name" value="IG(IMMUNOGLOBULIN) AND LRR(LEUCINE RICH REPEAT) DOMAINS"/>
    <property type="match status" value="1"/>
</dbReference>
<dbReference type="PANTHER" id="PTHR24366:SF96">
    <property type="entry name" value="LEUCINE RICH REPEAT CONTAINING 53"/>
    <property type="match status" value="1"/>
</dbReference>
<feature type="transmembrane region" description="Helical" evidence="3">
    <location>
        <begin position="499"/>
        <end position="527"/>
    </location>
</feature>
<evidence type="ECO:0000256" key="2">
    <source>
        <dbReference type="ARBA" id="ARBA00022737"/>
    </source>
</evidence>
<sequence>MLFCLFSCLSVLCALTASPAPSVCSDINDILAKSAKANDLPQPACECFSGYKSSPGNEGDNNVDSWVGCARQKMPHVFNALKALNGTVISKLWIWDSLINIIPAGMFSQIRPKRLSIQRSGLSMFRHNAFSDIGPYLEVLQLRHNLLKDIDPSVFRQLNQLVLLDLAENKIRQLESFTELRTLVISENHLNKIEDRAFQNMNKLRVLNLANNQLSNLTKDTFYGLSSLEELYLRNNNLVSLDPRVFSHLENLKILDLGNNQLSGVKLFGLKNLERLILINNSIGSMKDVILEDLFNLRVLSLSRNMITHIKDNDLASLGGCKRLDSLSLVFNRLKSIEPSAFEPTSDLKVLSLQNNELTSLSSEFGEGSVSFLRHLSKLKQLYLSYNSLTEIKDGDFENLHSLKVLELDGNQIIKVGREALRNLPLTYLYMANNRLSYLPKGVFDDAVSSIEAVDLSGNPWQCTSSEEEWLPQWLEEMGERVLHRTFMGCMRPKENTEVYSPIVAILASVLAVISILILFAIAFLYFEDGRRMKRAPSDLLNLISNTDEIKQPLCDTENQIKAPATGSGKKRVRFDGV</sequence>
<evidence type="ECO:0000256" key="3">
    <source>
        <dbReference type="SAM" id="Phobius"/>
    </source>
</evidence>
<reference evidence="7" key="1">
    <citation type="submission" date="2017-02" db="UniProtKB">
        <authorList>
            <consortium name="WormBaseParasite"/>
        </authorList>
    </citation>
    <scope>IDENTIFICATION</scope>
</reference>
<dbReference type="OrthoDB" id="676979at2759"/>
<keyword evidence="4" id="KW-0732">Signal</keyword>
<dbReference type="STRING" id="51028.A0A0N4VFM2"/>
<evidence type="ECO:0000256" key="4">
    <source>
        <dbReference type="SAM" id="SignalP"/>
    </source>
</evidence>
<dbReference type="Gene3D" id="3.80.10.10">
    <property type="entry name" value="Ribonuclease Inhibitor"/>
    <property type="match status" value="3"/>
</dbReference>
<proteinExistence type="predicted"/>
<evidence type="ECO:0000313" key="7">
    <source>
        <dbReference type="WBParaSite" id="EVEC_0000954701-mRNA-1"/>
    </source>
</evidence>
<organism evidence="7">
    <name type="scientific">Enterobius vermicularis</name>
    <name type="common">Human pinworm</name>
    <dbReference type="NCBI Taxonomy" id="51028"/>
    <lineage>
        <taxon>Eukaryota</taxon>
        <taxon>Metazoa</taxon>
        <taxon>Ecdysozoa</taxon>
        <taxon>Nematoda</taxon>
        <taxon>Chromadorea</taxon>
        <taxon>Rhabditida</taxon>
        <taxon>Spirurina</taxon>
        <taxon>Oxyuridomorpha</taxon>
        <taxon>Oxyuroidea</taxon>
        <taxon>Oxyuridae</taxon>
        <taxon>Enterobius</taxon>
    </lineage>
</organism>
<dbReference type="SUPFAM" id="SSF52058">
    <property type="entry name" value="L domain-like"/>
    <property type="match status" value="1"/>
</dbReference>
<keyword evidence="6" id="KW-1185">Reference proteome</keyword>
<name>A0A0N4VFM2_ENTVE</name>
<evidence type="ECO:0000256" key="1">
    <source>
        <dbReference type="ARBA" id="ARBA00022614"/>
    </source>
</evidence>
<reference evidence="5 6" key="2">
    <citation type="submission" date="2018-10" db="EMBL/GenBank/DDBJ databases">
        <authorList>
            <consortium name="Pathogen Informatics"/>
        </authorList>
    </citation>
    <scope>NUCLEOTIDE SEQUENCE [LARGE SCALE GENOMIC DNA]</scope>
</reference>
<dbReference type="InterPro" id="IPR001611">
    <property type="entry name" value="Leu-rich_rpt"/>
</dbReference>
<dbReference type="Proteomes" id="UP000274131">
    <property type="component" value="Unassembled WGS sequence"/>
</dbReference>
<accession>A0A0N4VFM2</accession>